<dbReference type="Gene3D" id="3.30.200.20">
    <property type="entry name" value="Phosphorylase Kinase, domain 1"/>
    <property type="match status" value="1"/>
</dbReference>
<sequence>MWSTAALEAVEPVLEESPEVLRWQFLRNLRASRLLSPADVELIERAAPAARASDIQQMLLEQGLLTEYQLSRIRDGNPQGLVLGQYRILDEIGGGGFGQVFKAQHMVLERTVALKLVTLDYCQSRLYRDVFRREVAAVTRLNHPNVALTFDANEIDDVLFLALEFVAGVTLHTYVHENGPLPIPLARAIMLQIAQGIWHAHENGVIHRDIKPANVLISEGSGPAGSTSAEPVRVKVIDFGLARLYPRGDEPTGTLLADAGAVVGTPAFMAPEQARNFHEADARSDLYSLGCTFYYLLTAQLPFEGATCRLTLEMHANKAVRSVRDLRPDVPHGLAAVVQRLLAKDPVDRYQSAADLCAALNDVLLSGMFDDGNRAPGMLSNSCSSTPPVLPPPTSRVEPESEVTVIRAEEPAHVLPAAAQRLWLEWCVVVEACAGGQTLNISDVQYAELYRALISALGPTTPATAGRTTGPCDQIAVLVEPWVTLKALRTLDRASVAELWQLCQRYDSYFAPASAPKARRRWWQMF</sequence>
<keyword evidence="3 7" id="KW-0418">Kinase</keyword>
<proteinExistence type="predicted"/>
<evidence type="ECO:0000256" key="4">
    <source>
        <dbReference type="ARBA" id="ARBA00022840"/>
    </source>
</evidence>
<dbReference type="InterPro" id="IPR017441">
    <property type="entry name" value="Protein_kinase_ATP_BS"/>
</dbReference>
<keyword evidence="1" id="KW-0808">Transferase</keyword>
<dbReference type="PROSITE" id="PS00108">
    <property type="entry name" value="PROTEIN_KINASE_ST"/>
    <property type="match status" value="1"/>
</dbReference>
<dbReference type="InterPro" id="IPR000719">
    <property type="entry name" value="Prot_kinase_dom"/>
</dbReference>
<keyword evidence="2 5" id="KW-0547">Nucleotide-binding</keyword>
<evidence type="ECO:0000313" key="7">
    <source>
        <dbReference type="EMBL" id="MBP3958458.1"/>
    </source>
</evidence>
<dbReference type="PANTHER" id="PTHR43289:SF6">
    <property type="entry name" value="SERINE_THREONINE-PROTEIN KINASE NEKL-3"/>
    <property type="match status" value="1"/>
</dbReference>
<protein>
    <submittedName>
        <fullName evidence="7">Serine/threonine protein kinase</fullName>
    </submittedName>
</protein>
<dbReference type="Proteomes" id="UP000676565">
    <property type="component" value="Unassembled WGS sequence"/>
</dbReference>
<dbReference type="InterPro" id="IPR011009">
    <property type="entry name" value="Kinase-like_dom_sf"/>
</dbReference>
<feature type="binding site" evidence="5">
    <location>
        <position position="115"/>
    </location>
    <ligand>
        <name>ATP</name>
        <dbReference type="ChEBI" id="CHEBI:30616"/>
    </ligand>
</feature>
<dbReference type="CDD" id="cd14014">
    <property type="entry name" value="STKc_PknB_like"/>
    <property type="match status" value="1"/>
</dbReference>
<dbReference type="PROSITE" id="PS50011">
    <property type="entry name" value="PROTEIN_KINASE_DOM"/>
    <property type="match status" value="1"/>
</dbReference>
<evidence type="ECO:0000256" key="1">
    <source>
        <dbReference type="ARBA" id="ARBA00022679"/>
    </source>
</evidence>
<evidence type="ECO:0000256" key="3">
    <source>
        <dbReference type="ARBA" id="ARBA00022777"/>
    </source>
</evidence>
<dbReference type="EMBL" id="JAGKQQ010000001">
    <property type="protein sequence ID" value="MBP3958458.1"/>
    <property type="molecule type" value="Genomic_DNA"/>
</dbReference>
<gene>
    <name evidence="7" type="ORF">J8F10_24690</name>
</gene>
<keyword evidence="8" id="KW-1185">Reference proteome</keyword>
<dbReference type="PANTHER" id="PTHR43289">
    <property type="entry name" value="MITOGEN-ACTIVATED PROTEIN KINASE KINASE KINASE 20-RELATED"/>
    <property type="match status" value="1"/>
</dbReference>
<dbReference type="PROSITE" id="PS00107">
    <property type="entry name" value="PROTEIN_KINASE_ATP"/>
    <property type="match status" value="1"/>
</dbReference>
<evidence type="ECO:0000259" key="6">
    <source>
        <dbReference type="PROSITE" id="PS50011"/>
    </source>
</evidence>
<evidence type="ECO:0000256" key="2">
    <source>
        <dbReference type="ARBA" id="ARBA00022741"/>
    </source>
</evidence>
<keyword evidence="4 5" id="KW-0067">ATP-binding</keyword>
<organism evidence="7 8">
    <name type="scientific">Gemmata palustris</name>
    <dbReference type="NCBI Taxonomy" id="2822762"/>
    <lineage>
        <taxon>Bacteria</taxon>
        <taxon>Pseudomonadati</taxon>
        <taxon>Planctomycetota</taxon>
        <taxon>Planctomycetia</taxon>
        <taxon>Gemmatales</taxon>
        <taxon>Gemmataceae</taxon>
        <taxon>Gemmata</taxon>
    </lineage>
</organism>
<comment type="caution">
    <text evidence="7">The sequence shown here is derived from an EMBL/GenBank/DDBJ whole genome shotgun (WGS) entry which is preliminary data.</text>
</comment>
<dbReference type="SUPFAM" id="SSF56112">
    <property type="entry name" value="Protein kinase-like (PK-like)"/>
    <property type="match status" value="1"/>
</dbReference>
<dbReference type="Gene3D" id="1.10.510.10">
    <property type="entry name" value="Transferase(Phosphotransferase) domain 1"/>
    <property type="match status" value="1"/>
</dbReference>
<feature type="domain" description="Protein kinase" evidence="6">
    <location>
        <begin position="86"/>
        <end position="364"/>
    </location>
</feature>
<evidence type="ECO:0000256" key="5">
    <source>
        <dbReference type="PROSITE-ProRule" id="PRU10141"/>
    </source>
</evidence>
<dbReference type="Pfam" id="PF00069">
    <property type="entry name" value="Pkinase"/>
    <property type="match status" value="1"/>
</dbReference>
<dbReference type="RefSeq" id="WP_210658465.1">
    <property type="nucleotide sequence ID" value="NZ_JAGKQQ010000001.1"/>
</dbReference>
<evidence type="ECO:0000313" key="8">
    <source>
        <dbReference type="Proteomes" id="UP000676565"/>
    </source>
</evidence>
<dbReference type="SMART" id="SM00220">
    <property type="entry name" value="S_TKc"/>
    <property type="match status" value="1"/>
</dbReference>
<dbReference type="InterPro" id="IPR008271">
    <property type="entry name" value="Ser/Thr_kinase_AS"/>
</dbReference>
<dbReference type="GO" id="GO:0004674">
    <property type="term" value="F:protein serine/threonine kinase activity"/>
    <property type="evidence" value="ECO:0007669"/>
    <property type="project" value="UniProtKB-KW"/>
</dbReference>
<name>A0ABS5BXS2_9BACT</name>
<keyword evidence="7" id="KW-0723">Serine/threonine-protein kinase</keyword>
<reference evidence="7 8" key="1">
    <citation type="submission" date="2021-04" db="EMBL/GenBank/DDBJ databases">
        <authorList>
            <person name="Ivanova A."/>
        </authorList>
    </citation>
    <scope>NUCLEOTIDE SEQUENCE [LARGE SCALE GENOMIC DNA]</scope>
    <source>
        <strain evidence="7 8">G18</strain>
    </source>
</reference>
<accession>A0ABS5BXS2</accession>